<dbReference type="PROSITE" id="PS51257">
    <property type="entry name" value="PROKAR_LIPOPROTEIN"/>
    <property type="match status" value="1"/>
</dbReference>
<name>A0ABW5JFI0_9BACT</name>
<evidence type="ECO:0000313" key="1">
    <source>
        <dbReference type="EMBL" id="MFD2531080.1"/>
    </source>
</evidence>
<protein>
    <recommendedName>
        <fullName evidence="3">Tetratricopeptide repeat-containing protein</fullName>
    </recommendedName>
</protein>
<keyword evidence="2" id="KW-1185">Reference proteome</keyword>
<organism evidence="1 2">
    <name type="scientific">Gracilimonas halophila</name>
    <dbReference type="NCBI Taxonomy" id="1834464"/>
    <lineage>
        <taxon>Bacteria</taxon>
        <taxon>Pseudomonadati</taxon>
        <taxon>Balneolota</taxon>
        <taxon>Balneolia</taxon>
        <taxon>Balneolales</taxon>
        <taxon>Balneolaceae</taxon>
        <taxon>Gracilimonas</taxon>
    </lineage>
</organism>
<dbReference type="EMBL" id="JBHULI010000002">
    <property type="protein sequence ID" value="MFD2531080.1"/>
    <property type="molecule type" value="Genomic_DNA"/>
</dbReference>
<evidence type="ECO:0000313" key="2">
    <source>
        <dbReference type="Proteomes" id="UP001597460"/>
    </source>
</evidence>
<dbReference type="Proteomes" id="UP001597460">
    <property type="component" value="Unassembled WGS sequence"/>
</dbReference>
<dbReference type="RefSeq" id="WP_390297445.1">
    <property type="nucleotide sequence ID" value="NZ_JBHULI010000002.1"/>
</dbReference>
<reference evidence="2" key="1">
    <citation type="journal article" date="2019" name="Int. J. Syst. Evol. Microbiol.">
        <title>The Global Catalogue of Microorganisms (GCM) 10K type strain sequencing project: providing services to taxonomists for standard genome sequencing and annotation.</title>
        <authorList>
            <consortium name="The Broad Institute Genomics Platform"/>
            <consortium name="The Broad Institute Genome Sequencing Center for Infectious Disease"/>
            <person name="Wu L."/>
            <person name="Ma J."/>
        </authorList>
    </citation>
    <scope>NUCLEOTIDE SEQUENCE [LARGE SCALE GENOMIC DNA]</scope>
    <source>
        <strain evidence="2">KCTC 52042</strain>
    </source>
</reference>
<gene>
    <name evidence="1" type="ORF">ACFSVN_01315</name>
</gene>
<sequence>MRILLFSFFAFTLFAGCSESKSELTLKQQIDNFIAEQQFEEAHSLLDEQEESEGIAEQREKVHLQHGIYLIYNADPASMRENANNALREFIAVLEINPENEKARAETEQILNIYRTFPDRQPAEDVLEKLEELGFQI</sequence>
<comment type="caution">
    <text evidence="1">The sequence shown here is derived from an EMBL/GenBank/DDBJ whole genome shotgun (WGS) entry which is preliminary data.</text>
</comment>
<accession>A0ABW5JFI0</accession>
<evidence type="ECO:0008006" key="3">
    <source>
        <dbReference type="Google" id="ProtNLM"/>
    </source>
</evidence>
<proteinExistence type="predicted"/>